<feature type="transmembrane region" description="Helical" evidence="20">
    <location>
        <begin position="61"/>
        <end position="79"/>
    </location>
</feature>
<evidence type="ECO:0000256" key="10">
    <source>
        <dbReference type="ARBA" id="ARBA00022737"/>
    </source>
</evidence>
<keyword evidence="12" id="KW-0112">Calmodulin-binding</keyword>
<dbReference type="InterPro" id="IPR044880">
    <property type="entry name" value="NCX_ion-bd_dom_sf"/>
</dbReference>
<feature type="signal peptide" evidence="21">
    <location>
        <begin position="1"/>
        <end position="21"/>
    </location>
</feature>
<evidence type="ECO:0000259" key="22">
    <source>
        <dbReference type="SMART" id="SM00237"/>
    </source>
</evidence>
<feature type="transmembrane region" description="Helical" evidence="20">
    <location>
        <begin position="763"/>
        <end position="783"/>
    </location>
</feature>
<evidence type="ECO:0000256" key="19">
    <source>
        <dbReference type="ARBA" id="ARBA00033667"/>
    </source>
</evidence>
<feature type="domain" description="Calx-beta" evidence="22">
    <location>
        <begin position="483"/>
        <end position="583"/>
    </location>
</feature>
<dbReference type="SMART" id="SM00237">
    <property type="entry name" value="Calx_beta"/>
    <property type="match status" value="2"/>
</dbReference>
<evidence type="ECO:0000256" key="20">
    <source>
        <dbReference type="SAM" id="Phobius"/>
    </source>
</evidence>
<comment type="caution">
    <text evidence="23">The sequence shown here is derived from an EMBL/GenBank/DDBJ whole genome shotgun (WGS) entry which is preliminary data.</text>
</comment>
<dbReference type="SUPFAM" id="SSF141072">
    <property type="entry name" value="CalX-like"/>
    <property type="match status" value="2"/>
</dbReference>
<evidence type="ECO:0000256" key="14">
    <source>
        <dbReference type="ARBA" id="ARBA00023053"/>
    </source>
</evidence>
<evidence type="ECO:0000256" key="8">
    <source>
        <dbReference type="ARBA" id="ARBA00022723"/>
    </source>
</evidence>
<gene>
    <name evidence="23" type="ORF">MN116_003755</name>
</gene>
<dbReference type="InterPro" id="IPR003644">
    <property type="entry name" value="Calx_beta"/>
</dbReference>
<dbReference type="GO" id="GO:0042383">
    <property type="term" value="C:sarcolemma"/>
    <property type="evidence" value="ECO:0007669"/>
    <property type="project" value="TreeGrafter"/>
</dbReference>
<dbReference type="GO" id="GO:0005516">
    <property type="term" value="F:calmodulin binding"/>
    <property type="evidence" value="ECO:0007669"/>
    <property type="project" value="UniProtKB-KW"/>
</dbReference>
<dbReference type="AlphaFoldDB" id="A0AAE2D601"/>
<keyword evidence="3" id="KW-0813">Transport</keyword>
<proteinExistence type="inferred from homology"/>
<keyword evidence="18" id="KW-0739">Sodium transport</keyword>
<feature type="domain" description="Calx-beta" evidence="22">
    <location>
        <begin position="363"/>
        <end position="462"/>
    </location>
</feature>
<feature type="chain" id="PRO_5041931666" description="Calx-beta domain-containing protein" evidence="21">
    <location>
        <begin position="22"/>
        <end position="937"/>
    </location>
</feature>
<keyword evidence="13 20" id="KW-1133">Transmembrane helix</keyword>
<dbReference type="InterPro" id="IPR004836">
    <property type="entry name" value="Na_Ca_Ex"/>
</dbReference>
<keyword evidence="15" id="KW-0406">Ion transport</keyword>
<feature type="transmembrane region" description="Helical" evidence="20">
    <location>
        <begin position="153"/>
        <end position="173"/>
    </location>
</feature>
<evidence type="ECO:0000256" key="21">
    <source>
        <dbReference type="SAM" id="SignalP"/>
    </source>
</evidence>
<evidence type="ECO:0000256" key="12">
    <source>
        <dbReference type="ARBA" id="ARBA00022860"/>
    </source>
</evidence>
<keyword evidence="8" id="KW-0479">Metal-binding</keyword>
<dbReference type="EMBL" id="JALJAT010000002">
    <property type="protein sequence ID" value="KAK4472509.1"/>
    <property type="molecule type" value="Genomic_DNA"/>
</dbReference>
<dbReference type="Gene3D" id="2.60.40.2030">
    <property type="match status" value="2"/>
</dbReference>
<keyword evidence="10" id="KW-0677">Repeat</keyword>
<dbReference type="PANTHER" id="PTHR11878">
    <property type="entry name" value="SODIUM/CALCIUM EXCHANGER"/>
    <property type="match status" value="1"/>
</dbReference>
<feature type="transmembrane region" description="Helical" evidence="20">
    <location>
        <begin position="871"/>
        <end position="889"/>
    </location>
</feature>
<evidence type="ECO:0000313" key="23">
    <source>
        <dbReference type="EMBL" id="KAK4472509.1"/>
    </source>
</evidence>
<feature type="transmembrane region" description="Helical" evidence="20">
    <location>
        <begin position="839"/>
        <end position="859"/>
    </location>
</feature>
<dbReference type="InterPro" id="IPR051171">
    <property type="entry name" value="CaCA"/>
</dbReference>
<keyword evidence="7 20" id="KW-0812">Transmembrane</keyword>
<dbReference type="InterPro" id="IPR032452">
    <property type="entry name" value="Na_Ca_Ex_C-exten"/>
</dbReference>
<dbReference type="NCBIfam" id="TIGR00845">
    <property type="entry name" value="caca"/>
    <property type="match status" value="1"/>
</dbReference>
<dbReference type="GO" id="GO:0098794">
    <property type="term" value="C:postsynapse"/>
    <property type="evidence" value="ECO:0007669"/>
    <property type="project" value="TreeGrafter"/>
</dbReference>
<feature type="transmembrane region" description="Helical" evidence="20">
    <location>
        <begin position="220"/>
        <end position="241"/>
    </location>
</feature>
<name>A0AAE2D601_SCHME</name>
<dbReference type="Proteomes" id="UP001292079">
    <property type="component" value="Unassembled WGS sequence"/>
</dbReference>
<dbReference type="GO" id="GO:0005432">
    <property type="term" value="F:calcium:sodium antiporter activity"/>
    <property type="evidence" value="ECO:0007669"/>
    <property type="project" value="InterPro"/>
</dbReference>
<evidence type="ECO:0000256" key="5">
    <source>
        <dbReference type="ARBA" id="ARBA00022475"/>
    </source>
</evidence>
<evidence type="ECO:0000256" key="9">
    <source>
        <dbReference type="ARBA" id="ARBA00022729"/>
    </source>
</evidence>
<evidence type="ECO:0000256" key="3">
    <source>
        <dbReference type="ARBA" id="ARBA00022448"/>
    </source>
</evidence>
<dbReference type="Gene3D" id="1.20.1420.30">
    <property type="entry name" value="NCX, central ion-binding region"/>
    <property type="match status" value="2"/>
</dbReference>
<evidence type="ECO:0000256" key="15">
    <source>
        <dbReference type="ARBA" id="ARBA00023065"/>
    </source>
</evidence>
<evidence type="ECO:0000256" key="11">
    <source>
        <dbReference type="ARBA" id="ARBA00022837"/>
    </source>
</evidence>
<sequence>MKRSIIVIVLFLSIIVEPLSAEKLVNGTCPSSQRTFCYDGIIVPMWRPSTGITDGDKAARAIVYFSALMYLFLGVSIIADRFMAAIEVITSQEKEVIVRRKNGETQTISVRIWNETVSNLTLMALGSSAPEILLSVIEIIGKNFEAGDLGPGTIVGSAAFNLFVIIGVCIVVVPDGQIRRIKHLSVFFITSSWSLFAYLWMYLIIAVFTPGVVEVWEALLTFIFFPVIVICAYIADTKIFFKKFLKKKYRATALMKAANGDLELTNHTEEVTYSLTDGDLLAEESEFDRHRMDYVEAIKEIRKRNPNIGMKELEELAQMEVLNKGPKSRAYYRMQATRQLTGSGNVIKKAKVERRMSFDDNRLTTETYPPHVQRFFFNPGHYTVMENVGTFPVTVTRVGGDMHAVVSVEYFTLDGTAVAEEDYEPVKGILLFSAGETHKQIMITIIDDDIFEEDEHFTVHLRNLEVKHSKTKIEPILVDPMVATIMVLDDDHSGVFQFEVADLTVSESCEFAEVKVQRVSGCRGVVRLPYQTSEGTAKGGGKDFEDTVGYIEFQNDQTEGIIRIRITDDNNYEKSEYFYVQLGEPVLIDKDDIAIRRCMEKFRRARESLKAITEWETIPSHLFSRLTQRSDSLISGSGSIKKRNSLTPSAKDGNFNPRKSLTFVETGKPRLGQQTRVKITITESTEFKNTVDRLVKQGTLALVVGTSSWKEQFIEAITVSAGGDVEGEDDEEKLPTCMDYVMHFLTVFWKVLFAFVPPTDYGGGWLCFSVCILVIGVLTAVIGDVASSFGCSIGLTDAVTAITFVALGTSLPDTFASKVAAIGDQYADSSIGNVTGSNAVNVFLGIGLGWSIAAIYHAIKGTQFLVQPGSLGFSVTTYCIFALFAIVLIMYRRKKSIGGELGGPKVAKYFSASILFFLWFVYILLAGLENYCIIEGF</sequence>
<evidence type="ECO:0000256" key="6">
    <source>
        <dbReference type="ARBA" id="ARBA00022568"/>
    </source>
</evidence>
<keyword evidence="14" id="KW-0915">Sodium</keyword>
<evidence type="ECO:0000256" key="18">
    <source>
        <dbReference type="ARBA" id="ARBA00023201"/>
    </source>
</evidence>
<keyword evidence="5" id="KW-1003">Cell membrane</keyword>
<evidence type="ECO:0000256" key="7">
    <source>
        <dbReference type="ARBA" id="ARBA00022692"/>
    </source>
</evidence>
<evidence type="ECO:0000256" key="16">
    <source>
        <dbReference type="ARBA" id="ARBA00023136"/>
    </source>
</evidence>
<reference evidence="23" key="1">
    <citation type="submission" date="2022-04" db="EMBL/GenBank/DDBJ databases">
        <authorList>
            <person name="Xu L."/>
            <person name="Lv Z."/>
        </authorList>
    </citation>
    <scope>NUCLEOTIDE SEQUENCE</scope>
    <source>
        <strain evidence="23">LV_2022a</strain>
    </source>
</reference>
<dbReference type="InterPro" id="IPR038081">
    <property type="entry name" value="CalX-like_sf"/>
</dbReference>
<keyword evidence="6" id="KW-0109">Calcium transport</keyword>
<evidence type="ECO:0000256" key="2">
    <source>
        <dbReference type="ARBA" id="ARBA00007489"/>
    </source>
</evidence>
<protein>
    <recommendedName>
        <fullName evidence="22">Calx-beta domain-containing protein</fullName>
    </recommendedName>
</protein>
<dbReference type="Pfam" id="PF03160">
    <property type="entry name" value="Calx-beta"/>
    <property type="match status" value="1"/>
</dbReference>
<dbReference type="GO" id="GO:0007154">
    <property type="term" value="P:cell communication"/>
    <property type="evidence" value="ECO:0007669"/>
    <property type="project" value="InterPro"/>
</dbReference>
<evidence type="ECO:0000256" key="4">
    <source>
        <dbReference type="ARBA" id="ARBA00022449"/>
    </source>
</evidence>
<keyword evidence="16 20" id="KW-0472">Membrane</keyword>
<feature type="transmembrane region" description="Helical" evidence="20">
    <location>
        <begin position="909"/>
        <end position="928"/>
    </location>
</feature>
<dbReference type="FunFam" id="1.20.1420.30:FF:000003">
    <property type="entry name" value="sodium/calcium exchanger 1 isoform X1"/>
    <property type="match status" value="1"/>
</dbReference>
<feature type="transmembrane region" description="Helical" evidence="20">
    <location>
        <begin position="185"/>
        <end position="208"/>
    </location>
</feature>
<evidence type="ECO:0000256" key="13">
    <source>
        <dbReference type="ARBA" id="ARBA00022989"/>
    </source>
</evidence>
<dbReference type="PRINTS" id="PR01259">
    <property type="entry name" value="NACAEXCHNGR"/>
</dbReference>
<evidence type="ECO:0000313" key="24">
    <source>
        <dbReference type="Proteomes" id="UP001292079"/>
    </source>
</evidence>
<evidence type="ECO:0000256" key="1">
    <source>
        <dbReference type="ARBA" id="ARBA00004651"/>
    </source>
</evidence>
<dbReference type="PANTHER" id="PTHR11878:SF65">
    <property type="entry name" value="NA_CA-EXCHANGE PROTEIN, ISOFORM G"/>
    <property type="match status" value="1"/>
</dbReference>
<keyword evidence="11" id="KW-0106">Calcium</keyword>
<dbReference type="GO" id="GO:0030424">
    <property type="term" value="C:axon"/>
    <property type="evidence" value="ECO:0007669"/>
    <property type="project" value="TreeGrafter"/>
</dbReference>
<dbReference type="InterPro" id="IPR004837">
    <property type="entry name" value="NaCa_Exmemb"/>
</dbReference>
<keyword evidence="24" id="KW-1185">Reference proteome</keyword>
<comment type="similarity">
    <text evidence="2">Belongs to the Ca(2+):cation antiporter (CaCA) (TC 2.A.19) family. SLC8 subfamily.</text>
</comment>
<organism evidence="23 24">
    <name type="scientific">Schistosoma mekongi</name>
    <name type="common">Parasitic worm</name>
    <dbReference type="NCBI Taxonomy" id="38744"/>
    <lineage>
        <taxon>Eukaryota</taxon>
        <taxon>Metazoa</taxon>
        <taxon>Spiralia</taxon>
        <taxon>Lophotrochozoa</taxon>
        <taxon>Platyhelminthes</taxon>
        <taxon>Trematoda</taxon>
        <taxon>Digenea</taxon>
        <taxon>Strigeidida</taxon>
        <taxon>Schistosomatoidea</taxon>
        <taxon>Schistosomatidae</taxon>
        <taxon>Schistosoma</taxon>
    </lineage>
</organism>
<evidence type="ECO:0000256" key="17">
    <source>
        <dbReference type="ARBA" id="ARBA00023180"/>
    </source>
</evidence>
<dbReference type="GO" id="GO:0098703">
    <property type="term" value="P:calcium ion import across plasma membrane"/>
    <property type="evidence" value="ECO:0007669"/>
    <property type="project" value="TreeGrafter"/>
</dbReference>
<comment type="catalytic activity">
    <reaction evidence="19">
        <text>Ca(2+)(in) + 3 Na(+)(out) = Ca(2+)(out) + 3 Na(+)(in)</text>
        <dbReference type="Rhea" id="RHEA:69955"/>
        <dbReference type="ChEBI" id="CHEBI:29101"/>
        <dbReference type="ChEBI" id="CHEBI:29108"/>
    </reaction>
</comment>
<keyword evidence="4" id="KW-0050">Antiport</keyword>
<keyword evidence="9 21" id="KW-0732">Signal</keyword>
<keyword evidence="17" id="KW-0325">Glycoprotein</keyword>
<reference evidence="23" key="2">
    <citation type="journal article" date="2023" name="Infect Dis Poverty">
        <title>Chromosome-scale genome of the human blood fluke Schistosoma mekongi and its implications for public health.</title>
        <authorList>
            <person name="Zhou M."/>
            <person name="Xu L."/>
            <person name="Xu D."/>
            <person name="Chen W."/>
            <person name="Khan J."/>
            <person name="Hu Y."/>
            <person name="Huang H."/>
            <person name="Wei H."/>
            <person name="Zhang Y."/>
            <person name="Chusongsang P."/>
            <person name="Tanasarnprasert K."/>
            <person name="Hu X."/>
            <person name="Limpanont Y."/>
            <person name="Lv Z."/>
        </authorList>
    </citation>
    <scope>NUCLEOTIDE SEQUENCE</scope>
    <source>
        <strain evidence="23">LV_2022a</strain>
    </source>
</reference>
<comment type="subcellular location">
    <subcellularLocation>
        <location evidence="1">Cell membrane</location>
        <topology evidence="1">Multi-pass membrane protein</topology>
    </subcellularLocation>
</comment>
<accession>A0AAE2D601</accession>
<feature type="transmembrane region" description="Helical" evidence="20">
    <location>
        <begin position="740"/>
        <end position="757"/>
    </location>
</feature>
<dbReference type="Pfam" id="PF16494">
    <property type="entry name" value="Na_Ca_ex_C"/>
    <property type="match status" value="1"/>
</dbReference>
<dbReference type="GO" id="GO:0046872">
    <property type="term" value="F:metal ion binding"/>
    <property type="evidence" value="ECO:0007669"/>
    <property type="project" value="UniProtKB-KW"/>
</dbReference>
<dbReference type="Pfam" id="PF01699">
    <property type="entry name" value="Na_Ca_ex"/>
    <property type="match status" value="2"/>
</dbReference>